<dbReference type="Proteomes" id="UP000187191">
    <property type="component" value="Chromosome"/>
</dbReference>
<organism evidence="2 4">
    <name type="scientific">Streptomyces alfalfae</name>
    <dbReference type="NCBI Taxonomy" id="1642299"/>
    <lineage>
        <taxon>Bacteria</taxon>
        <taxon>Bacillati</taxon>
        <taxon>Actinomycetota</taxon>
        <taxon>Actinomycetes</taxon>
        <taxon>Kitasatosporales</taxon>
        <taxon>Streptomycetaceae</taxon>
        <taxon>Streptomyces</taxon>
    </lineage>
</organism>
<evidence type="ECO:0000313" key="1">
    <source>
        <dbReference type="EMBL" id="APY87613.1"/>
    </source>
</evidence>
<evidence type="ECO:0000313" key="3">
    <source>
        <dbReference type="Proteomes" id="UP000187191"/>
    </source>
</evidence>
<reference evidence="2 4" key="2">
    <citation type="submission" date="2020-12" db="EMBL/GenBank/DDBJ databases">
        <title>Identification and biosynthesis of polyene macrolides produced by Streptomyces alfalfae Men-myco-93-63.</title>
        <authorList>
            <person name="Liu D."/>
            <person name="Li Y."/>
            <person name="Liu L."/>
            <person name="Han X."/>
            <person name="Shen F."/>
        </authorList>
    </citation>
    <scope>NUCLEOTIDE SEQUENCE [LARGE SCALE GENOMIC DNA]</scope>
    <source>
        <strain evidence="2 4">Men-myco-93-63</strain>
    </source>
</reference>
<reference evidence="1 3" key="1">
    <citation type="submission" date="2016-05" db="EMBL/GenBank/DDBJ databases">
        <authorList>
            <person name="Gu J."/>
        </authorList>
    </citation>
    <scope>NUCLEOTIDE SEQUENCE [LARGE SCALE GENOMIC DNA]</scope>
    <source>
        <strain evidence="1 3">ACCC40021</strain>
    </source>
</reference>
<evidence type="ECO:0000313" key="4">
    <source>
        <dbReference type="Proteomes" id="UP000596130"/>
    </source>
</evidence>
<name>A0A1P8TJ07_9ACTN</name>
<dbReference type="AlphaFoldDB" id="A0A1P8TJ07"/>
<dbReference type="KEGG" id="ssia:A7J05_19505"/>
<dbReference type="RefSeq" id="WP_062773069.1">
    <property type="nucleotide sequence ID" value="NZ_CP015588.1"/>
</dbReference>
<dbReference type="OrthoDB" id="3854909at2"/>
<dbReference type="EMBL" id="CP015588">
    <property type="protein sequence ID" value="APY87613.1"/>
    <property type="molecule type" value="Genomic_DNA"/>
</dbReference>
<gene>
    <name evidence="1" type="ORF">A7J05_19505</name>
    <name evidence="2" type="ORF">I8755_17750</name>
</gene>
<evidence type="ECO:0000313" key="2">
    <source>
        <dbReference type="EMBL" id="QQC90053.1"/>
    </source>
</evidence>
<dbReference type="Proteomes" id="UP000596130">
    <property type="component" value="Chromosome"/>
</dbReference>
<dbReference type="EMBL" id="CP065959">
    <property type="protein sequence ID" value="QQC90053.1"/>
    <property type="molecule type" value="Genomic_DNA"/>
</dbReference>
<sequence>MTHSANYFQKSRRAHRGPARRIGRTLALVLPVMLVLSGTLAVTSVNWSGDTSDSMLTASADDLSKPRTSRAPQDILRDKLLLELQEKDPGVALTHLQREVDRHPSLAEHCMSIARALGRAAVQAYGPTRAQSYARPVCDTSYATGVATHQNR</sequence>
<accession>A0A1P8TJ07</accession>
<protein>
    <submittedName>
        <fullName evidence="2">Uncharacterized protein</fullName>
    </submittedName>
</protein>
<keyword evidence="3" id="KW-1185">Reference proteome</keyword>
<proteinExistence type="predicted"/>